<proteinExistence type="predicted"/>
<dbReference type="PANTHER" id="PTHR41260:SF1">
    <property type="entry name" value="PROTEIN ECSC"/>
    <property type="match status" value="1"/>
</dbReference>
<dbReference type="EMBL" id="CP147407">
    <property type="protein sequence ID" value="WXB98051.1"/>
    <property type="molecule type" value="Genomic_DNA"/>
</dbReference>
<dbReference type="RefSeq" id="WP_338780882.1">
    <property type="nucleotide sequence ID" value="NZ_CP147407.1"/>
</dbReference>
<organism evidence="1 2">
    <name type="scientific">Metabacillus sediminis</name>
    <dbReference type="NCBI Taxonomy" id="3117746"/>
    <lineage>
        <taxon>Bacteria</taxon>
        <taxon>Bacillati</taxon>
        <taxon>Bacillota</taxon>
        <taxon>Bacilli</taxon>
        <taxon>Bacillales</taxon>
        <taxon>Bacillaceae</taxon>
        <taxon>Metabacillus</taxon>
    </lineage>
</organism>
<sequence length="236" mass="26624">MSYEKEVLEEVLLWKKKFSKRPAFLQRKSKDIQAYVTARIPGKIHDALTESIRLMTEMTIKGSQWTNIEVPNLATLKEKDDAVRSLLSTYKKAAALEGAATGAGGFAAGMADFPLLLGIKMKFLYEAASIYGFSPKNLQERVCILMIFQLAFSSEPVREKTLSILERWETQPLPVEDMNWREFQQEYRDHIDLAKMLQLVPGIGAAVGGTVNYRLLNKLGETAIKAYQMRILSNGD</sequence>
<evidence type="ECO:0000313" key="1">
    <source>
        <dbReference type="EMBL" id="WXB98051.1"/>
    </source>
</evidence>
<reference evidence="1 2" key="1">
    <citation type="submission" date="2024-02" db="EMBL/GenBank/DDBJ databases">
        <title>Seven novel Bacillus-like species.</title>
        <authorList>
            <person name="Liu G."/>
        </authorList>
    </citation>
    <scope>NUCLEOTIDE SEQUENCE [LARGE SCALE GENOMIC DNA]</scope>
    <source>
        <strain evidence="1 2">FJAT-52054</strain>
    </source>
</reference>
<evidence type="ECO:0000313" key="2">
    <source>
        <dbReference type="Proteomes" id="UP001377337"/>
    </source>
</evidence>
<accession>A0ABZ2NJR8</accession>
<dbReference type="PANTHER" id="PTHR41260">
    <property type="entry name" value="PROTEIN ECSC"/>
    <property type="match status" value="1"/>
</dbReference>
<dbReference type="Pfam" id="PF12787">
    <property type="entry name" value="EcsC"/>
    <property type="match status" value="1"/>
</dbReference>
<dbReference type="InterPro" id="IPR024787">
    <property type="entry name" value="EcsC"/>
</dbReference>
<name>A0ABZ2NJR8_9BACI</name>
<gene>
    <name evidence="1" type="ORF">WCV65_06125</name>
</gene>
<protein>
    <submittedName>
        <fullName evidence="1">EcsC family protein</fullName>
    </submittedName>
</protein>
<keyword evidence="2" id="KW-1185">Reference proteome</keyword>
<dbReference type="Proteomes" id="UP001377337">
    <property type="component" value="Chromosome"/>
</dbReference>